<dbReference type="Proteomes" id="UP000828048">
    <property type="component" value="Chromosome 4"/>
</dbReference>
<gene>
    <name evidence="1" type="ORF">Vadar_005964</name>
</gene>
<proteinExistence type="predicted"/>
<reference evidence="1 2" key="1">
    <citation type="journal article" date="2021" name="Hortic Res">
        <title>High-quality reference genome and annotation aids understanding of berry development for evergreen blueberry (Vaccinium darrowii).</title>
        <authorList>
            <person name="Yu J."/>
            <person name="Hulse-Kemp A.M."/>
            <person name="Babiker E."/>
            <person name="Staton M."/>
        </authorList>
    </citation>
    <scope>NUCLEOTIDE SEQUENCE [LARGE SCALE GENOMIC DNA]</scope>
    <source>
        <strain evidence="2">cv. NJ 8807/NJ 8810</strain>
        <tissue evidence="1">Young leaf</tissue>
    </source>
</reference>
<protein>
    <submittedName>
        <fullName evidence="1">Uncharacterized protein</fullName>
    </submittedName>
</protein>
<comment type="caution">
    <text evidence="1">The sequence shown here is derived from an EMBL/GenBank/DDBJ whole genome shotgun (WGS) entry which is preliminary data.</text>
</comment>
<name>A0ACB7Z2U1_9ERIC</name>
<evidence type="ECO:0000313" key="2">
    <source>
        <dbReference type="Proteomes" id="UP000828048"/>
    </source>
</evidence>
<keyword evidence="2" id="KW-1185">Reference proteome</keyword>
<accession>A0ACB7Z2U1</accession>
<organism evidence="1 2">
    <name type="scientific">Vaccinium darrowii</name>
    <dbReference type="NCBI Taxonomy" id="229202"/>
    <lineage>
        <taxon>Eukaryota</taxon>
        <taxon>Viridiplantae</taxon>
        <taxon>Streptophyta</taxon>
        <taxon>Embryophyta</taxon>
        <taxon>Tracheophyta</taxon>
        <taxon>Spermatophyta</taxon>
        <taxon>Magnoliopsida</taxon>
        <taxon>eudicotyledons</taxon>
        <taxon>Gunneridae</taxon>
        <taxon>Pentapetalae</taxon>
        <taxon>asterids</taxon>
        <taxon>Ericales</taxon>
        <taxon>Ericaceae</taxon>
        <taxon>Vaccinioideae</taxon>
        <taxon>Vaccinieae</taxon>
        <taxon>Vaccinium</taxon>
    </lineage>
</organism>
<sequence length="291" mass="31790">MHFFALQGLLFSSLLLLHYSKAQGTSSVNCNYASNYTSGSAFQDNLNLVLSSLAVNSSLAGYLFTSHGQHPDVVYGLAQCTSGISTQDCQTCAVSAAKEIIQACPNQKEAFIHYGNCLLEYSYQNFYSVVRSNVLVGFINTQNATDPVVFNGQLGSLLESLSMTAALSPLRSAVGTVNNTYLADIYAMMQCTRDLSANSCFVCLQSLSNQIPDWCGGKQGARLFYWSCELRFEVYPFPPFSGTNSFTNPDGNKSTSRILVLLLICAALLSLVLLLVEKDEENDEKLNLIDM</sequence>
<dbReference type="EMBL" id="CM037154">
    <property type="protein sequence ID" value="KAH7859830.1"/>
    <property type="molecule type" value="Genomic_DNA"/>
</dbReference>
<evidence type="ECO:0000313" key="1">
    <source>
        <dbReference type="EMBL" id="KAH7859830.1"/>
    </source>
</evidence>